<comment type="caution">
    <text evidence="2">The sequence shown here is derived from an EMBL/GenBank/DDBJ whole genome shotgun (WGS) entry which is preliminary data.</text>
</comment>
<organism evidence="2 3">
    <name type="scientific">Toxoplasma gondii RUB</name>
    <dbReference type="NCBI Taxonomy" id="935652"/>
    <lineage>
        <taxon>Eukaryota</taxon>
        <taxon>Sar</taxon>
        <taxon>Alveolata</taxon>
        <taxon>Apicomplexa</taxon>
        <taxon>Conoidasida</taxon>
        <taxon>Coccidia</taxon>
        <taxon>Eucoccidiorida</taxon>
        <taxon>Eimeriorina</taxon>
        <taxon>Sarcocystidae</taxon>
        <taxon>Toxoplasma</taxon>
    </lineage>
</organism>
<accession>A0A086M875</accession>
<dbReference type="AlphaFoldDB" id="A0A086M875"/>
<evidence type="ECO:0000256" key="1">
    <source>
        <dbReference type="SAM" id="MobiDB-lite"/>
    </source>
</evidence>
<evidence type="ECO:0000313" key="2">
    <source>
        <dbReference type="EMBL" id="KFG65093.1"/>
    </source>
</evidence>
<dbReference type="VEuPathDB" id="ToxoDB:TGRUB_258140"/>
<dbReference type="Proteomes" id="UP000028834">
    <property type="component" value="Unassembled WGS sequence"/>
</dbReference>
<evidence type="ECO:0000313" key="3">
    <source>
        <dbReference type="Proteomes" id="UP000028834"/>
    </source>
</evidence>
<feature type="compositionally biased region" description="Polar residues" evidence="1">
    <location>
        <begin position="152"/>
        <end position="168"/>
    </location>
</feature>
<proteinExistence type="predicted"/>
<feature type="region of interest" description="Disordered" evidence="1">
    <location>
        <begin position="137"/>
        <end position="168"/>
    </location>
</feature>
<name>A0A086M875_TOXGO</name>
<protein>
    <submittedName>
        <fullName evidence="2">Uncharacterized protein</fullName>
    </submittedName>
</protein>
<gene>
    <name evidence="2" type="ORF">TGRUB_258140</name>
</gene>
<dbReference type="EMBL" id="AFYV02000406">
    <property type="protein sequence ID" value="KFG65093.1"/>
    <property type="molecule type" value="Genomic_DNA"/>
</dbReference>
<sequence length="182" mass="20079">MRKSEDPVVHRQKLPSFFNAFLIIARTNFYPHRLTVFAKPCLSRLAYRSRTGEASCSDGHAARLSRFLAGECFRGDRPRKLEIHVEDRCDLSFKTSSSPFYRKLLLSSAACVSRLSSASQSALHTSIELSKKLLTGNSPRVAGKKPNANAPLRTNASQPSVGLSTVQNPNASLACGRREVKM</sequence>
<reference evidence="2 3" key="1">
    <citation type="submission" date="2014-05" db="EMBL/GenBank/DDBJ databases">
        <authorList>
            <person name="Sibley D."/>
            <person name="Venepally P."/>
            <person name="Karamycheva S."/>
            <person name="Hadjithomas M."/>
            <person name="Khan A."/>
            <person name="Brunk B."/>
            <person name="Roos D."/>
            <person name="Caler E."/>
            <person name="Lorenzi H."/>
        </authorList>
    </citation>
    <scope>NUCLEOTIDE SEQUENCE [LARGE SCALE GENOMIC DNA]</scope>
    <source>
        <strain evidence="2 3">RUB</strain>
    </source>
</reference>